<gene>
    <name evidence="2" type="ORF">QOZ93_001728</name>
</gene>
<dbReference type="Pfam" id="PF00929">
    <property type="entry name" value="RNase_T"/>
    <property type="match status" value="1"/>
</dbReference>
<dbReference type="PANTHER" id="PTHR30231">
    <property type="entry name" value="DNA POLYMERASE III SUBUNIT EPSILON"/>
    <property type="match status" value="1"/>
</dbReference>
<protein>
    <submittedName>
        <fullName evidence="2">DNA polymerase III epsilon subunit-like protein</fullName>
    </submittedName>
</protein>
<dbReference type="InterPro" id="IPR012337">
    <property type="entry name" value="RNaseH-like_sf"/>
</dbReference>
<dbReference type="InterPro" id="IPR036397">
    <property type="entry name" value="RNaseH_sf"/>
</dbReference>
<dbReference type="RefSeq" id="WP_307355900.1">
    <property type="nucleotide sequence ID" value="NZ_BAAACJ010000030.1"/>
</dbReference>
<name>A0ABU0JSE6_HATLI</name>
<feature type="domain" description="Exonuclease" evidence="1">
    <location>
        <begin position="2"/>
        <end position="190"/>
    </location>
</feature>
<keyword evidence="3" id="KW-1185">Reference proteome</keyword>
<dbReference type="EMBL" id="JAUSWN010000013">
    <property type="protein sequence ID" value="MDQ0479985.1"/>
    <property type="molecule type" value="Genomic_DNA"/>
</dbReference>
<comment type="caution">
    <text evidence="2">The sequence shown here is derived from an EMBL/GenBank/DDBJ whole genome shotgun (WGS) entry which is preliminary data.</text>
</comment>
<sequence>MKSIFLDTETTGLRPGQIAQLTYLVEEDKQLVGMKNYFFSVENMESEAEKVHGFSKEKLEMLSEGFTFQDLVEEIQEDFEDGIIIAHNVGFDKKFIDTEFQRCFLLPGYSKEFCTMNYFKNITKIPSKNGAGFKNPRLEEVVDFYKIDKKLILNKTKMLYGCDDIDFHDARYDVMAMYMCCLKSKNREVVTSPFWDEPLEIFK</sequence>
<dbReference type="Proteomes" id="UP001224418">
    <property type="component" value="Unassembled WGS sequence"/>
</dbReference>
<accession>A0ABU0JSE6</accession>
<reference evidence="2 3" key="1">
    <citation type="submission" date="2023-07" db="EMBL/GenBank/DDBJ databases">
        <title>Genomic Encyclopedia of Type Strains, Phase IV (KMG-IV): sequencing the most valuable type-strain genomes for metagenomic binning, comparative biology and taxonomic classification.</title>
        <authorList>
            <person name="Goeker M."/>
        </authorList>
    </citation>
    <scope>NUCLEOTIDE SEQUENCE [LARGE SCALE GENOMIC DNA]</scope>
    <source>
        <strain evidence="2 3">DSM 1400</strain>
    </source>
</reference>
<evidence type="ECO:0000313" key="2">
    <source>
        <dbReference type="EMBL" id="MDQ0479985.1"/>
    </source>
</evidence>
<dbReference type="SUPFAM" id="SSF53098">
    <property type="entry name" value="Ribonuclease H-like"/>
    <property type="match status" value="1"/>
</dbReference>
<dbReference type="PANTHER" id="PTHR30231:SF41">
    <property type="entry name" value="DNA POLYMERASE III SUBUNIT EPSILON"/>
    <property type="match status" value="1"/>
</dbReference>
<dbReference type="CDD" id="cd06127">
    <property type="entry name" value="DEDDh"/>
    <property type="match status" value="1"/>
</dbReference>
<dbReference type="SMART" id="SM00479">
    <property type="entry name" value="EXOIII"/>
    <property type="match status" value="1"/>
</dbReference>
<organism evidence="2 3">
    <name type="scientific">Hathewaya limosa</name>
    <name type="common">Clostridium limosum</name>
    <dbReference type="NCBI Taxonomy" id="1536"/>
    <lineage>
        <taxon>Bacteria</taxon>
        <taxon>Bacillati</taxon>
        <taxon>Bacillota</taxon>
        <taxon>Clostridia</taxon>
        <taxon>Eubacteriales</taxon>
        <taxon>Clostridiaceae</taxon>
        <taxon>Hathewaya</taxon>
    </lineage>
</organism>
<evidence type="ECO:0000259" key="1">
    <source>
        <dbReference type="SMART" id="SM00479"/>
    </source>
</evidence>
<proteinExistence type="predicted"/>
<dbReference type="Gene3D" id="3.30.420.10">
    <property type="entry name" value="Ribonuclease H-like superfamily/Ribonuclease H"/>
    <property type="match status" value="1"/>
</dbReference>
<evidence type="ECO:0000313" key="3">
    <source>
        <dbReference type="Proteomes" id="UP001224418"/>
    </source>
</evidence>
<dbReference type="InterPro" id="IPR013520">
    <property type="entry name" value="Ribonucl_H"/>
</dbReference>